<dbReference type="KEGG" id="gps:C427_2319"/>
<sequence length="276" mass="31567">MRIDSHQHFWKRDLGYYNWLTEDMGAIYKDFSADDLRPLLKKSSIDRTVLVQAAPDIAETKYMLSLAETTDFIAGVVGWVDMQSIEAPYHLANLSRSPYFKGIRPMIQDINDDDWMLKEELSTAFFTLMQLGLCFDALVKPRHLKALFTLAQRYPTLKIVIDHAAKPDIAGQQFEQWAADIEALAQLNNVYCKLSGLVTEAGHNPDFDCLIPYMQHLLTTFTASRLMWGSDWPVLNLATDYSQWVSLTEAFLCSICSVQQTQIWSKTAINFYQLST</sequence>
<name>K6YYZ9_9ALTE</name>
<dbReference type="PANTHER" id="PTHR43569:SF2">
    <property type="entry name" value="AMIDOHYDROLASE-RELATED DOMAIN-CONTAINING PROTEIN"/>
    <property type="match status" value="1"/>
</dbReference>
<dbReference type="Gene3D" id="3.20.20.140">
    <property type="entry name" value="Metal-dependent hydrolases"/>
    <property type="match status" value="1"/>
</dbReference>
<gene>
    <name evidence="3" type="ORF">C427_2319</name>
</gene>
<dbReference type="OrthoDB" id="9787654at2"/>
<accession>K6YYZ9</accession>
<dbReference type="STRING" id="1129794.C427_2319"/>
<dbReference type="PATRIC" id="fig|1129794.4.peg.2296"/>
<evidence type="ECO:0000259" key="2">
    <source>
        <dbReference type="Pfam" id="PF04909"/>
    </source>
</evidence>
<evidence type="ECO:0000313" key="3">
    <source>
        <dbReference type="EMBL" id="AGH44428.1"/>
    </source>
</evidence>
<dbReference type="GO" id="GO:0016787">
    <property type="term" value="F:hydrolase activity"/>
    <property type="evidence" value="ECO:0007669"/>
    <property type="project" value="InterPro"/>
</dbReference>
<proteinExistence type="inferred from homology"/>
<dbReference type="InterPro" id="IPR032466">
    <property type="entry name" value="Metal_Hydrolase"/>
</dbReference>
<feature type="domain" description="Amidohydrolase-related" evidence="2">
    <location>
        <begin position="3"/>
        <end position="272"/>
    </location>
</feature>
<dbReference type="eggNOG" id="COG3618">
    <property type="taxonomic scope" value="Bacteria"/>
</dbReference>
<dbReference type="PANTHER" id="PTHR43569">
    <property type="entry name" value="AMIDOHYDROLASE"/>
    <property type="match status" value="1"/>
</dbReference>
<reference evidence="3 4" key="1">
    <citation type="journal article" date="2013" name="Genome Announc.">
        <title>Complete Genome Sequence of Glaciecola psychrophila Strain 170T.</title>
        <authorList>
            <person name="Yin J."/>
            <person name="Chen J."/>
            <person name="Liu G."/>
            <person name="Yu Y."/>
            <person name="Song L."/>
            <person name="Wang X."/>
            <person name="Qu X."/>
        </authorList>
    </citation>
    <scope>NUCLEOTIDE SEQUENCE [LARGE SCALE GENOMIC DNA]</scope>
    <source>
        <strain evidence="3 4">170</strain>
    </source>
</reference>
<evidence type="ECO:0000313" key="4">
    <source>
        <dbReference type="Proteomes" id="UP000011864"/>
    </source>
</evidence>
<keyword evidence="4" id="KW-1185">Reference proteome</keyword>
<protein>
    <recommendedName>
        <fullName evidence="2">Amidohydrolase-related domain-containing protein</fullName>
    </recommendedName>
</protein>
<dbReference type="AlphaFoldDB" id="K6YYZ9"/>
<dbReference type="Proteomes" id="UP000011864">
    <property type="component" value="Chromosome"/>
</dbReference>
<dbReference type="Pfam" id="PF04909">
    <property type="entry name" value="Amidohydro_2"/>
    <property type="match status" value="1"/>
</dbReference>
<dbReference type="SUPFAM" id="SSF51556">
    <property type="entry name" value="Metallo-dependent hydrolases"/>
    <property type="match status" value="1"/>
</dbReference>
<evidence type="ECO:0000256" key="1">
    <source>
        <dbReference type="ARBA" id="ARBA00038310"/>
    </source>
</evidence>
<organism evidence="3 4">
    <name type="scientific">Paraglaciecola psychrophila 170</name>
    <dbReference type="NCBI Taxonomy" id="1129794"/>
    <lineage>
        <taxon>Bacteria</taxon>
        <taxon>Pseudomonadati</taxon>
        <taxon>Pseudomonadota</taxon>
        <taxon>Gammaproteobacteria</taxon>
        <taxon>Alteromonadales</taxon>
        <taxon>Alteromonadaceae</taxon>
        <taxon>Paraglaciecola</taxon>
    </lineage>
</organism>
<dbReference type="EMBL" id="CP003837">
    <property type="protein sequence ID" value="AGH44428.1"/>
    <property type="molecule type" value="Genomic_DNA"/>
</dbReference>
<dbReference type="InterPro" id="IPR052350">
    <property type="entry name" value="Metallo-dep_Lactonases"/>
</dbReference>
<dbReference type="HOGENOM" id="CLU_044590_3_0_6"/>
<dbReference type="InterPro" id="IPR006680">
    <property type="entry name" value="Amidohydro-rel"/>
</dbReference>
<dbReference type="RefSeq" id="WP_007638437.1">
    <property type="nucleotide sequence ID" value="NC_020514.1"/>
</dbReference>
<comment type="similarity">
    <text evidence="1">Belongs to the metallo-dependent hydrolases superfamily.</text>
</comment>